<keyword evidence="1 2" id="KW-0812">Transmembrane</keyword>
<proteinExistence type="predicted"/>
<accession>A0A072VNI4</accession>
<name>A0A072VNI4_MEDTR</name>
<reference evidence="3" key="3">
    <citation type="submission" date="2015-04" db="UniProtKB">
        <authorList>
            <consortium name="EnsemblPlants"/>
        </authorList>
    </citation>
    <scope>IDENTIFICATION</scope>
    <source>
        <strain evidence="3">cv. Jemalong A17</strain>
    </source>
</reference>
<sequence length="54" mass="5942">MMPNHATDGVKEIGALSIFIPSSTSFCIIFKFPLISIGLQFTINRATEKGKKKN</sequence>
<evidence type="ECO:0000256" key="1">
    <source>
        <dbReference type="SAM" id="Phobius"/>
    </source>
</evidence>
<dbReference type="HOGENOM" id="CLU_3053334_0_0_1"/>
<dbReference type="EMBL" id="CM001217">
    <property type="protein sequence ID" value="KEH42968.1"/>
    <property type="molecule type" value="Genomic_DNA"/>
</dbReference>
<dbReference type="EnsemblPlants" id="KEH42968">
    <property type="protein sequence ID" value="KEH42968"/>
    <property type="gene ID" value="MTR_1g078510"/>
</dbReference>
<keyword evidence="1" id="KW-0472">Membrane</keyword>
<evidence type="ECO:0000313" key="3">
    <source>
        <dbReference type="EnsemblPlants" id="KEH42968"/>
    </source>
</evidence>
<reference evidence="2 4" key="1">
    <citation type="journal article" date="2011" name="Nature">
        <title>The Medicago genome provides insight into the evolution of rhizobial symbioses.</title>
        <authorList>
            <person name="Young N.D."/>
            <person name="Debelle F."/>
            <person name="Oldroyd G.E."/>
            <person name="Geurts R."/>
            <person name="Cannon S.B."/>
            <person name="Udvardi M.K."/>
            <person name="Benedito V.A."/>
            <person name="Mayer K.F."/>
            <person name="Gouzy J."/>
            <person name="Schoof H."/>
            <person name="Van de Peer Y."/>
            <person name="Proost S."/>
            <person name="Cook D.R."/>
            <person name="Meyers B.C."/>
            <person name="Spannagl M."/>
            <person name="Cheung F."/>
            <person name="De Mita S."/>
            <person name="Krishnakumar V."/>
            <person name="Gundlach H."/>
            <person name="Zhou S."/>
            <person name="Mudge J."/>
            <person name="Bharti A.K."/>
            <person name="Murray J.D."/>
            <person name="Naoumkina M.A."/>
            <person name="Rosen B."/>
            <person name="Silverstein K.A."/>
            <person name="Tang H."/>
            <person name="Rombauts S."/>
            <person name="Zhao P.X."/>
            <person name="Zhou P."/>
            <person name="Barbe V."/>
            <person name="Bardou P."/>
            <person name="Bechner M."/>
            <person name="Bellec A."/>
            <person name="Berger A."/>
            <person name="Berges H."/>
            <person name="Bidwell S."/>
            <person name="Bisseling T."/>
            <person name="Choisne N."/>
            <person name="Couloux A."/>
            <person name="Denny R."/>
            <person name="Deshpande S."/>
            <person name="Dai X."/>
            <person name="Doyle J.J."/>
            <person name="Dudez A.M."/>
            <person name="Farmer A.D."/>
            <person name="Fouteau S."/>
            <person name="Franken C."/>
            <person name="Gibelin C."/>
            <person name="Gish J."/>
            <person name="Goldstein S."/>
            <person name="Gonzalez A.J."/>
            <person name="Green P.J."/>
            <person name="Hallab A."/>
            <person name="Hartog M."/>
            <person name="Hua A."/>
            <person name="Humphray S.J."/>
            <person name="Jeong D.H."/>
            <person name="Jing Y."/>
            <person name="Jocker A."/>
            <person name="Kenton S.M."/>
            <person name="Kim D.J."/>
            <person name="Klee K."/>
            <person name="Lai H."/>
            <person name="Lang C."/>
            <person name="Lin S."/>
            <person name="Macmil S.L."/>
            <person name="Magdelenat G."/>
            <person name="Matthews L."/>
            <person name="McCorrison J."/>
            <person name="Monaghan E.L."/>
            <person name="Mun J.H."/>
            <person name="Najar F.Z."/>
            <person name="Nicholson C."/>
            <person name="Noirot C."/>
            <person name="O'Bleness M."/>
            <person name="Paule C.R."/>
            <person name="Poulain J."/>
            <person name="Prion F."/>
            <person name="Qin B."/>
            <person name="Qu C."/>
            <person name="Retzel E.F."/>
            <person name="Riddle C."/>
            <person name="Sallet E."/>
            <person name="Samain S."/>
            <person name="Samson N."/>
            <person name="Sanders I."/>
            <person name="Saurat O."/>
            <person name="Scarpelli C."/>
            <person name="Schiex T."/>
            <person name="Segurens B."/>
            <person name="Severin A.J."/>
            <person name="Sherrier D.J."/>
            <person name="Shi R."/>
            <person name="Sims S."/>
            <person name="Singer S.R."/>
            <person name="Sinharoy S."/>
            <person name="Sterck L."/>
            <person name="Viollet A."/>
            <person name="Wang B.B."/>
            <person name="Wang K."/>
            <person name="Wang M."/>
            <person name="Wang X."/>
            <person name="Warfsmann J."/>
            <person name="Weissenbach J."/>
            <person name="White D.D."/>
            <person name="White J.D."/>
            <person name="Wiley G.B."/>
            <person name="Wincker P."/>
            <person name="Xing Y."/>
            <person name="Yang L."/>
            <person name="Yao Z."/>
            <person name="Ying F."/>
            <person name="Zhai J."/>
            <person name="Zhou L."/>
            <person name="Zuber A."/>
            <person name="Denarie J."/>
            <person name="Dixon R.A."/>
            <person name="May G.D."/>
            <person name="Schwartz D.C."/>
            <person name="Rogers J."/>
            <person name="Quetier F."/>
            <person name="Town C.D."/>
            <person name="Roe B.A."/>
        </authorList>
    </citation>
    <scope>NUCLEOTIDE SEQUENCE [LARGE SCALE GENOMIC DNA]</scope>
    <source>
        <strain evidence="2">A17</strain>
        <strain evidence="3 4">cv. Jemalong A17</strain>
    </source>
</reference>
<evidence type="ECO:0000313" key="4">
    <source>
        <dbReference type="Proteomes" id="UP000002051"/>
    </source>
</evidence>
<dbReference type="AlphaFoldDB" id="A0A072VNI4"/>
<feature type="transmembrane region" description="Helical" evidence="1">
    <location>
        <begin position="20"/>
        <end position="43"/>
    </location>
</feature>
<gene>
    <name evidence="2" type="ordered locus">MTR_1g078510</name>
</gene>
<organism evidence="2 4">
    <name type="scientific">Medicago truncatula</name>
    <name type="common">Barrel medic</name>
    <name type="synonym">Medicago tribuloides</name>
    <dbReference type="NCBI Taxonomy" id="3880"/>
    <lineage>
        <taxon>Eukaryota</taxon>
        <taxon>Viridiplantae</taxon>
        <taxon>Streptophyta</taxon>
        <taxon>Embryophyta</taxon>
        <taxon>Tracheophyta</taxon>
        <taxon>Spermatophyta</taxon>
        <taxon>Magnoliopsida</taxon>
        <taxon>eudicotyledons</taxon>
        <taxon>Gunneridae</taxon>
        <taxon>Pentapetalae</taxon>
        <taxon>rosids</taxon>
        <taxon>fabids</taxon>
        <taxon>Fabales</taxon>
        <taxon>Fabaceae</taxon>
        <taxon>Papilionoideae</taxon>
        <taxon>50 kb inversion clade</taxon>
        <taxon>NPAAA clade</taxon>
        <taxon>Hologalegina</taxon>
        <taxon>IRL clade</taxon>
        <taxon>Trifolieae</taxon>
        <taxon>Medicago</taxon>
    </lineage>
</organism>
<evidence type="ECO:0000313" key="2">
    <source>
        <dbReference type="EMBL" id="KEH42968.1"/>
    </source>
</evidence>
<keyword evidence="4" id="KW-1185">Reference proteome</keyword>
<protein>
    <submittedName>
        <fullName evidence="2">Transmembrane protein, putative</fullName>
    </submittedName>
</protein>
<dbReference type="Proteomes" id="UP000002051">
    <property type="component" value="Unassembled WGS sequence"/>
</dbReference>
<reference evidence="2 4" key="2">
    <citation type="journal article" date="2014" name="BMC Genomics">
        <title>An improved genome release (version Mt4.0) for the model legume Medicago truncatula.</title>
        <authorList>
            <person name="Tang H."/>
            <person name="Krishnakumar V."/>
            <person name="Bidwell S."/>
            <person name="Rosen B."/>
            <person name="Chan A."/>
            <person name="Zhou S."/>
            <person name="Gentzbittel L."/>
            <person name="Childs K.L."/>
            <person name="Yandell M."/>
            <person name="Gundlach H."/>
            <person name="Mayer K.F."/>
            <person name="Schwartz D.C."/>
            <person name="Town C.D."/>
        </authorList>
    </citation>
    <scope>GENOME REANNOTATION</scope>
    <source>
        <strain evidence="2">A17</strain>
        <strain evidence="3 4">cv. Jemalong A17</strain>
    </source>
</reference>
<keyword evidence="1" id="KW-1133">Transmembrane helix</keyword>